<dbReference type="Proteomes" id="UP000006727">
    <property type="component" value="Chromosome 21"/>
</dbReference>
<sequence>MELHSARPCFQRHWNTKIYGKSCSRGLILGTANCTRLFIRLFFICAVWGFKHTTHPRFHLPFHFPSPSPAKPLQPCAVSSRPIARICANIHVVTSLCCMHAT</sequence>
<reference evidence="1 3" key="2">
    <citation type="journal article" date="2018" name="Plant J.">
        <title>The Physcomitrella patens chromosome-scale assembly reveals moss genome structure and evolution.</title>
        <authorList>
            <person name="Lang D."/>
            <person name="Ullrich K.K."/>
            <person name="Murat F."/>
            <person name="Fuchs J."/>
            <person name="Jenkins J."/>
            <person name="Haas F.B."/>
            <person name="Piednoel M."/>
            <person name="Gundlach H."/>
            <person name="Van Bel M."/>
            <person name="Meyberg R."/>
            <person name="Vives C."/>
            <person name="Morata J."/>
            <person name="Symeonidi A."/>
            <person name="Hiss M."/>
            <person name="Muchero W."/>
            <person name="Kamisugi Y."/>
            <person name="Saleh O."/>
            <person name="Blanc G."/>
            <person name="Decker E.L."/>
            <person name="van Gessel N."/>
            <person name="Grimwood J."/>
            <person name="Hayes R.D."/>
            <person name="Graham S.W."/>
            <person name="Gunter L.E."/>
            <person name="McDaniel S.F."/>
            <person name="Hoernstein S.N.W."/>
            <person name="Larsson A."/>
            <person name="Li F.W."/>
            <person name="Perroud P.F."/>
            <person name="Phillips J."/>
            <person name="Ranjan P."/>
            <person name="Rokshar D.S."/>
            <person name="Rothfels C.J."/>
            <person name="Schneider L."/>
            <person name="Shu S."/>
            <person name="Stevenson D.W."/>
            <person name="Thummler F."/>
            <person name="Tillich M."/>
            <person name="Villarreal Aguilar J.C."/>
            <person name="Widiez T."/>
            <person name="Wong G.K."/>
            <person name="Wymore A."/>
            <person name="Zhang Y."/>
            <person name="Zimmer A.D."/>
            <person name="Quatrano R.S."/>
            <person name="Mayer K.F.X."/>
            <person name="Goodstein D."/>
            <person name="Casacuberta J.M."/>
            <person name="Vandepoele K."/>
            <person name="Reski R."/>
            <person name="Cuming A.C."/>
            <person name="Tuskan G.A."/>
            <person name="Maumus F."/>
            <person name="Salse J."/>
            <person name="Schmutz J."/>
            <person name="Rensing S.A."/>
        </authorList>
    </citation>
    <scope>NUCLEOTIDE SEQUENCE [LARGE SCALE GENOMIC DNA]</scope>
    <source>
        <strain evidence="2 3">cv. Gransden 2004</strain>
    </source>
</reference>
<accession>A0A2K1IQX6</accession>
<dbReference type="AlphaFoldDB" id="A0A2K1IQX6"/>
<gene>
    <name evidence="1" type="ORF">PHYPA_025789</name>
</gene>
<dbReference type="EMBL" id="ABEU02000021">
    <property type="protein sequence ID" value="PNR31668.1"/>
    <property type="molecule type" value="Genomic_DNA"/>
</dbReference>
<dbReference type="EnsemblPlants" id="Pp3c21_6228V3.1">
    <property type="protein sequence ID" value="PAC:32914394.CDS.1"/>
    <property type="gene ID" value="Pp3c21_6228"/>
</dbReference>
<reference evidence="2" key="3">
    <citation type="submission" date="2020-12" db="UniProtKB">
        <authorList>
            <consortium name="EnsemblPlants"/>
        </authorList>
    </citation>
    <scope>IDENTIFICATION</scope>
</reference>
<dbReference type="Gramene" id="Pp3c21_6228V3.1">
    <property type="protein sequence ID" value="PAC:32914394.CDS.1"/>
    <property type="gene ID" value="Pp3c21_6228"/>
</dbReference>
<proteinExistence type="predicted"/>
<reference evidence="1 3" key="1">
    <citation type="journal article" date="2008" name="Science">
        <title>The Physcomitrella genome reveals evolutionary insights into the conquest of land by plants.</title>
        <authorList>
            <person name="Rensing S."/>
            <person name="Lang D."/>
            <person name="Zimmer A."/>
            <person name="Terry A."/>
            <person name="Salamov A."/>
            <person name="Shapiro H."/>
            <person name="Nishiyama T."/>
            <person name="Perroud P.-F."/>
            <person name="Lindquist E."/>
            <person name="Kamisugi Y."/>
            <person name="Tanahashi T."/>
            <person name="Sakakibara K."/>
            <person name="Fujita T."/>
            <person name="Oishi K."/>
            <person name="Shin-I T."/>
            <person name="Kuroki Y."/>
            <person name="Toyoda A."/>
            <person name="Suzuki Y."/>
            <person name="Hashimoto A."/>
            <person name="Yamaguchi K."/>
            <person name="Sugano A."/>
            <person name="Kohara Y."/>
            <person name="Fujiyama A."/>
            <person name="Anterola A."/>
            <person name="Aoki S."/>
            <person name="Ashton N."/>
            <person name="Barbazuk W.B."/>
            <person name="Barker E."/>
            <person name="Bennetzen J."/>
            <person name="Bezanilla M."/>
            <person name="Blankenship R."/>
            <person name="Cho S.H."/>
            <person name="Dutcher S."/>
            <person name="Estelle M."/>
            <person name="Fawcett J.A."/>
            <person name="Gundlach H."/>
            <person name="Hanada K."/>
            <person name="Heyl A."/>
            <person name="Hicks K.A."/>
            <person name="Hugh J."/>
            <person name="Lohr M."/>
            <person name="Mayer K."/>
            <person name="Melkozernov A."/>
            <person name="Murata T."/>
            <person name="Nelson D."/>
            <person name="Pils B."/>
            <person name="Prigge M."/>
            <person name="Reiss B."/>
            <person name="Renner T."/>
            <person name="Rombauts S."/>
            <person name="Rushton P."/>
            <person name="Sanderfoot A."/>
            <person name="Schween G."/>
            <person name="Shiu S.-H."/>
            <person name="Stueber K."/>
            <person name="Theodoulou F.L."/>
            <person name="Tu H."/>
            <person name="Van de Peer Y."/>
            <person name="Verrier P.J."/>
            <person name="Waters E."/>
            <person name="Wood A."/>
            <person name="Yang L."/>
            <person name="Cove D."/>
            <person name="Cuming A."/>
            <person name="Hasebe M."/>
            <person name="Lucas S."/>
            <person name="Mishler D.B."/>
            <person name="Reski R."/>
            <person name="Grigoriev I."/>
            <person name="Quatrano R.S."/>
            <person name="Boore J.L."/>
        </authorList>
    </citation>
    <scope>NUCLEOTIDE SEQUENCE [LARGE SCALE GENOMIC DNA]</scope>
    <source>
        <strain evidence="2 3">cv. Gransden 2004</strain>
    </source>
</reference>
<evidence type="ECO:0000313" key="1">
    <source>
        <dbReference type="EMBL" id="PNR31668.1"/>
    </source>
</evidence>
<dbReference type="InParanoid" id="A0A2K1IQX6"/>
<keyword evidence="3" id="KW-1185">Reference proteome</keyword>
<organism evidence="1">
    <name type="scientific">Physcomitrium patens</name>
    <name type="common">Spreading-leaved earth moss</name>
    <name type="synonym">Physcomitrella patens</name>
    <dbReference type="NCBI Taxonomy" id="3218"/>
    <lineage>
        <taxon>Eukaryota</taxon>
        <taxon>Viridiplantae</taxon>
        <taxon>Streptophyta</taxon>
        <taxon>Embryophyta</taxon>
        <taxon>Bryophyta</taxon>
        <taxon>Bryophytina</taxon>
        <taxon>Bryopsida</taxon>
        <taxon>Funariidae</taxon>
        <taxon>Funariales</taxon>
        <taxon>Funariaceae</taxon>
        <taxon>Physcomitrium</taxon>
    </lineage>
</organism>
<name>A0A2K1IQX6_PHYPA</name>
<evidence type="ECO:0000313" key="2">
    <source>
        <dbReference type="EnsemblPlants" id="PAC:32914394.CDS.1"/>
    </source>
</evidence>
<protein>
    <submittedName>
        <fullName evidence="1 2">Uncharacterized protein</fullName>
    </submittedName>
</protein>
<evidence type="ECO:0000313" key="3">
    <source>
        <dbReference type="Proteomes" id="UP000006727"/>
    </source>
</evidence>